<reference evidence="2 3" key="1">
    <citation type="submission" date="2014-06" db="EMBL/GenBank/DDBJ databases">
        <authorList>
            <person name="Swart Estienne"/>
        </authorList>
    </citation>
    <scope>NUCLEOTIDE SEQUENCE [LARGE SCALE GENOMIC DNA]</scope>
    <source>
        <strain evidence="2 3">130c</strain>
    </source>
</reference>
<feature type="compositionally biased region" description="Low complexity" evidence="1">
    <location>
        <begin position="701"/>
        <end position="714"/>
    </location>
</feature>
<evidence type="ECO:0000256" key="1">
    <source>
        <dbReference type="SAM" id="MobiDB-lite"/>
    </source>
</evidence>
<feature type="region of interest" description="Disordered" evidence="1">
    <location>
        <begin position="408"/>
        <end position="465"/>
    </location>
</feature>
<accession>A0A077ZQK2</accession>
<name>A0A077ZQK2_STYLE</name>
<feature type="compositionally biased region" description="Polar residues" evidence="1">
    <location>
        <begin position="450"/>
        <end position="465"/>
    </location>
</feature>
<dbReference type="Proteomes" id="UP000039865">
    <property type="component" value="Unassembled WGS sequence"/>
</dbReference>
<feature type="compositionally biased region" description="Basic and acidic residues" evidence="1">
    <location>
        <begin position="1027"/>
        <end position="1036"/>
    </location>
</feature>
<feature type="compositionally biased region" description="Low complexity" evidence="1">
    <location>
        <begin position="35"/>
        <end position="46"/>
    </location>
</feature>
<feature type="region of interest" description="Disordered" evidence="1">
    <location>
        <begin position="314"/>
        <end position="345"/>
    </location>
</feature>
<dbReference type="EMBL" id="CCKQ01000633">
    <property type="protein sequence ID" value="CDW71729.1"/>
    <property type="molecule type" value="Genomic_DNA"/>
</dbReference>
<feature type="region of interest" description="Disordered" evidence="1">
    <location>
        <begin position="25"/>
        <end position="46"/>
    </location>
</feature>
<proteinExistence type="predicted"/>
<feature type="compositionally biased region" description="Low complexity" evidence="1">
    <location>
        <begin position="436"/>
        <end position="449"/>
    </location>
</feature>
<sequence length="1169" mass="132959">MDEILQIPNSTNPLSQREYSPDKFSIMNESRNGNYKQSLQKQSSKKYSIDTSIKASNKFVKKSSLRMPPLCNNSSSLNMSSMNNYQNPIFLPNLQSSINSNINYANTNTNSNTMGLASQLYNNPVNVSSHTGMLSHQSTNVNTNVALSNQNNNNNNNTHNTSTSNTNGNGNGINLVLSLHSQSELSPQAYTNKYQEQMVRKIANSSSFMSHNYTSSPTSRIHKEASKQSLGTIYSSGTVQQNHYQQQQSTRQSQFRSSRLYKKFYNPNGINSNPPTHHLINQELQQSLGTLNGGNSNHSLDKSPYQRQLAQGYQQAEHNITSGQTSVSKQRNTTHNTLSHNQQPTNIFSSQHQSNIINQARKGMSLYQKRKMKINQVSLGNISITDERSTDIHEENSFNNQSLTNNLHQETHGRGFSNGNNNITPYKTVNNFNNLKSVTKSTSSKQSSQLRHQNPSSHNTNNNILESQNGALTDQLRSYQRKSKFTQHKEGCQSQNVNELLSERESGNHPSIQIMTEQSNNVNTQTLLLKIEEENNDVKSRSKNGQSQQYLKQLAQDNISKVSSKTELPELRQSKFQVQQSANNNLIPSSYNRLQNNQSINLNRLSQQQRQQQTFISSETSSRTQLNQFGNSMHHETMSYMDKLQLSGKKNTSKISHLRVNPDSINNQSITSHQLTEIETSVSPRYLIDNGSKQGHKIMPSQKKQSSQSLSLKTQSSFNQSANKIRIEINKEESVLQFLTKDHKQGQSLLYYDFNGSNQRMNNNKQQRVQQNLADLIIPEETEELPMINITNKDQLQRQDSAQILARLAKNQIASANIYGNQNTLPTQQSITQQSVSPRQEVEIVNQKIDKARKKISRYFAQNQSLSNLSMNNTTATNQSVMNRDQNSLKNLSVDIVRMGSPFFGNSMHKHIQNSPKLVNTKQSSSTMKISPSKQQQIIIQSHQQTFQEKNKGQFLSLEQKLMKKETSQFYVNTQTQNGEHTNTSRMGYIKEDEYSNSDDDRYVNEEYPNDFSFNQDDITQNGEIKQTSKGEDGEVRNPQIVIEEQQYDDISVNNLDEVQVMVYKNQYSDVKLGQDNVSDSNHLKIRDDSYSQDSFLEEGHGVFSSTQAKKQSAKTNSKHYKQTLPNISNNLKKQIKNADFNQFDRSRLKQVKRTSTVDYVKEEESVWS</sequence>
<feature type="region of interest" description="Disordered" evidence="1">
    <location>
        <begin position="691"/>
        <end position="714"/>
    </location>
</feature>
<evidence type="ECO:0000313" key="3">
    <source>
        <dbReference type="Proteomes" id="UP000039865"/>
    </source>
</evidence>
<feature type="compositionally biased region" description="Polar residues" evidence="1">
    <location>
        <begin position="1012"/>
        <end position="1026"/>
    </location>
</feature>
<evidence type="ECO:0000313" key="2">
    <source>
        <dbReference type="EMBL" id="CDW71729.1"/>
    </source>
</evidence>
<dbReference type="AlphaFoldDB" id="A0A077ZQK2"/>
<organism evidence="2 3">
    <name type="scientific">Stylonychia lemnae</name>
    <name type="common">Ciliate</name>
    <dbReference type="NCBI Taxonomy" id="5949"/>
    <lineage>
        <taxon>Eukaryota</taxon>
        <taxon>Sar</taxon>
        <taxon>Alveolata</taxon>
        <taxon>Ciliophora</taxon>
        <taxon>Intramacronucleata</taxon>
        <taxon>Spirotrichea</taxon>
        <taxon>Stichotrichia</taxon>
        <taxon>Sporadotrichida</taxon>
        <taxon>Oxytrichidae</taxon>
        <taxon>Stylonychinae</taxon>
        <taxon>Stylonychia</taxon>
    </lineage>
</organism>
<feature type="compositionally biased region" description="Polar residues" evidence="1">
    <location>
        <begin position="417"/>
        <end position="435"/>
    </location>
</feature>
<dbReference type="InParanoid" id="A0A077ZQK2"/>
<gene>
    <name evidence="2" type="primary">Contig5831.g6253</name>
    <name evidence="2" type="ORF">STYLEM_677</name>
</gene>
<protein>
    <submittedName>
        <fullName evidence="2">Uncharacterized protein</fullName>
    </submittedName>
</protein>
<feature type="region of interest" description="Disordered" evidence="1">
    <location>
        <begin position="146"/>
        <end position="172"/>
    </location>
</feature>
<feature type="region of interest" description="Disordered" evidence="1">
    <location>
        <begin position="1009"/>
        <end position="1038"/>
    </location>
</feature>
<keyword evidence="3" id="KW-1185">Reference proteome</keyword>